<reference evidence="2" key="1">
    <citation type="submission" date="2022-11" db="UniProtKB">
        <authorList>
            <consortium name="WormBaseParasite"/>
        </authorList>
    </citation>
    <scope>IDENTIFICATION</scope>
</reference>
<sequence>MTGSKTDDETPIFKEKLTKQLIVVDIVLEDDEWEEEFDIDNFPDFDRDDDDDEDDSDSVSLKSTPP</sequence>
<evidence type="ECO:0000313" key="2">
    <source>
        <dbReference type="WBParaSite" id="JU765_v2.g10053.t1"/>
    </source>
</evidence>
<accession>A0AC34PUD4</accession>
<proteinExistence type="predicted"/>
<organism evidence="1 2">
    <name type="scientific">Panagrolaimus sp. JU765</name>
    <dbReference type="NCBI Taxonomy" id="591449"/>
    <lineage>
        <taxon>Eukaryota</taxon>
        <taxon>Metazoa</taxon>
        <taxon>Ecdysozoa</taxon>
        <taxon>Nematoda</taxon>
        <taxon>Chromadorea</taxon>
        <taxon>Rhabditida</taxon>
        <taxon>Tylenchina</taxon>
        <taxon>Panagrolaimomorpha</taxon>
        <taxon>Panagrolaimoidea</taxon>
        <taxon>Panagrolaimidae</taxon>
        <taxon>Panagrolaimus</taxon>
    </lineage>
</organism>
<dbReference type="Proteomes" id="UP000887576">
    <property type="component" value="Unplaced"/>
</dbReference>
<evidence type="ECO:0000313" key="1">
    <source>
        <dbReference type="Proteomes" id="UP000887576"/>
    </source>
</evidence>
<name>A0AC34PUD4_9BILA</name>
<protein>
    <submittedName>
        <fullName evidence="2">Uncharacterized protein</fullName>
    </submittedName>
</protein>
<dbReference type="WBParaSite" id="JU765_v2.g10053.t1">
    <property type="protein sequence ID" value="JU765_v2.g10053.t1"/>
    <property type="gene ID" value="JU765_v2.g10053"/>
</dbReference>